<comment type="cofactor">
    <cofactor evidence="8">
        <name>Mg(2+)</name>
        <dbReference type="ChEBI" id="CHEBI:18420"/>
    </cofactor>
</comment>
<dbReference type="RefSeq" id="WP_147514783.1">
    <property type="nucleotide sequence ID" value="NZ_JAJEQM010000024.1"/>
</dbReference>
<dbReference type="GO" id="GO:0051539">
    <property type="term" value="F:4 iron, 4 sulfur cluster binding"/>
    <property type="evidence" value="ECO:0007669"/>
    <property type="project" value="UniProtKB-UniRule"/>
</dbReference>
<evidence type="ECO:0000256" key="7">
    <source>
        <dbReference type="ARBA" id="ARBA00023239"/>
    </source>
</evidence>
<evidence type="ECO:0000313" key="11">
    <source>
        <dbReference type="Proteomes" id="UP001198242"/>
    </source>
</evidence>
<dbReference type="SUPFAM" id="SSF102114">
    <property type="entry name" value="Radical SAM enzymes"/>
    <property type="match status" value="1"/>
</dbReference>
<feature type="binding site" evidence="8">
    <location>
        <position position="73"/>
    </location>
    <ligand>
        <name>substrate</name>
    </ligand>
</feature>
<keyword evidence="7 8" id="KW-0456">Lyase</keyword>
<dbReference type="Gene3D" id="3.20.20.70">
    <property type="entry name" value="Aldolase class I"/>
    <property type="match status" value="1"/>
</dbReference>
<feature type="domain" description="Radical SAM core" evidence="9">
    <location>
        <begin position="16"/>
        <end position="221"/>
    </location>
</feature>
<comment type="cofactor">
    <cofactor evidence="8">
        <name>S-adenosyl-L-methionine</name>
        <dbReference type="ChEBI" id="CHEBI:59789"/>
    </cofactor>
    <text evidence="8">Binds 1 S-adenosyl-L-methionine per subunit.</text>
</comment>
<comment type="caution">
    <text evidence="10">The sequence shown here is derived from an EMBL/GenBank/DDBJ whole genome shotgun (WGS) entry which is preliminary data.</text>
</comment>
<dbReference type="CDD" id="cd01335">
    <property type="entry name" value="Radical_SAM"/>
    <property type="match status" value="1"/>
</dbReference>
<keyword evidence="2 8" id="KW-0949">S-adenosyl-L-methionine</keyword>
<dbReference type="Pfam" id="PF04055">
    <property type="entry name" value="Radical_SAM"/>
    <property type="match status" value="1"/>
</dbReference>
<feature type="binding site" evidence="8">
    <location>
        <position position="25"/>
    </location>
    <ligand>
        <name>substrate</name>
    </ligand>
</feature>
<gene>
    <name evidence="8" type="primary">queE</name>
    <name evidence="10" type="ORF">LKE05_13170</name>
</gene>
<evidence type="ECO:0000256" key="4">
    <source>
        <dbReference type="ARBA" id="ARBA00022842"/>
    </source>
</evidence>
<evidence type="ECO:0000256" key="3">
    <source>
        <dbReference type="ARBA" id="ARBA00022723"/>
    </source>
</evidence>
<dbReference type="InterPro" id="IPR058240">
    <property type="entry name" value="rSAM_sf"/>
</dbReference>
<keyword evidence="4 8" id="KW-0460">Magnesium</keyword>
<dbReference type="GO" id="GO:0008616">
    <property type="term" value="P:tRNA queuosine(34) biosynthetic process"/>
    <property type="evidence" value="ECO:0007669"/>
    <property type="project" value="UniProtKB-UniRule"/>
</dbReference>
<feature type="binding site" evidence="8">
    <location>
        <begin position="35"/>
        <end position="37"/>
    </location>
    <ligand>
        <name>S-adenosyl-L-methionine</name>
        <dbReference type="ChEBI" id="CHEBI:59789"/>
    </ligand>
</feature>
<dbReference type="InterPro" id="IPR024924">
    <property type="entry name" value="7-CO-7-deazaguanine_synth-like"/>
</dbReference>
<keyword evidence="6 8" id="KW-0411">Iron-sulfur</keyword>
<dbReference type="HAMAP" id="MF_00917">
    <property type="entry name" value="QueE"/>
    <property type="match status" value="1"/>
</dbReference>
<comment type="catalytic activity">
    <reaction evidence="8">
        <text>6-carboxy-5,6,7,8-tetrahydropterin + H(+) = 7-carboxy-7-carbaguanine + NH4(+)</text>
        <dbReference type="Rhea" id="RHEA:27974"/>
        <dbReference type="ChEBI" id="CHEBI:15378"/>
        <dbReference type="ChEBI" id="CHEBI:28938"/>
        <dbReference type="ChEBI" id="CHEBI:61032"/>
        <dbReference type="ChEBI" id="CHEBI:61036"/>
        <dbReference type="EC" id="4.3.99.3"/>
    </reaction>
</comment>
<accession>A0AAE3JAR1</accession>
<reference evidence="10 11" key="1">
    <citation type="submission" date="2021-10" db="EMBL/GenBank/DDBJ databases">
        <title>Anaerobic single-cell dispensing facilitates the cultivation of human gut bacteria.</title>
        <authorList>
            <person name="Afrizal A."/>
        </authorList>
    </citation>
    <scope>NUCLEOTIDE SEQUENCE [LARGE SCALE GENOMIC DNA]</scope>
    <source>
        <strain evidence="10 11">CLA-AA-H232</strain>
    </source>
</reference>
<feature type="binding site" evidence="8">
    <location>
        <position position="33"/>
    </location>
    <ligand>
        <name>[4Fe-4S] cluster</name>
        <dbReference type="ChEBI" id="CHEBI:49883"/>
        <note>4Fe-4S-S-AdoMet</note>
    </ligand>
</feature>
<dbReference type="EC" id="4.3.99.3" evidence="8"/>
<evidence type="ECO:0000259" key="9">
    <source>
        <dbReference type="PROSITE" id="PS51918"/>
    </source>
</evidence>
<dbReference type="GO" id="GO:1904047">
    <property type="term" value="F:S-adenosyl-L-methionine binding"/>
    <property type="evidence" value="ECO:0007669"/>
    <property type="project" value="UniProtKB-UniRule"/>
</dbReference>
<evidence type="ECO:0000256" key="6">
    <source>
        <dbReference type="ARBA" id="ARBA00023014"/>
    </source>
</evidence>
<evidence type="ECO:0000256" key="2">
    <source>
        <dbReference type="ARBA" id="ARBA00022691"/>
    </source>
</evidence>
<protein>
    <recommendedName>
        <fullName evidence="8">7-carboxy-7-deazaguanine synthase</fullName>
        <shortName evidence="8">CDG synthase</shortName>
        <ecNumber evidence="8">4.3.99.3</ecNumber>
    </recommendedName>
    <alternativeName>
        <fullName evidence="8">Queuosine biosynthesis protein QueE</fullName>
    </alternativeName>
</protein>
<comment type="subunit">
    <text evidence="8">Homodimer.</text>
</comment>
<comment type="pathway">
    <text evidence="8">Purine metabolism; 7-cyano-7-deazaguanine biosynthesis.</text>
</comment>
<comment type="cofactor">
    <cofactor evidence="8">
        <name>[4Fe-4S] cluster</name>
        <dbReference type="ChEBI" id="CHEBI:49883"/>
    </cofactor>
    <text evidence="8">Binds 1 [4Fe-4S] cluster. The cluster is coordinated with 3 cysteines and an exchangeable S-adenosyl-L-methionine.</text>
</comment>
<keyword evidence="8" id="KW-0671">Queuosine biosynthesis</keyword>
<dbReference type="PANTHER" id="PTHR42836:SF1">
    <property type="entry name" value="7-CARBOXY-7-DEAZAGUANINE SYNTHASE"/>
    <property type="match status" value="1"/>
</dbReference>
<dbReference type="InterPro" id="IPR007197">
    <property type="entry name" value="rSAM"/>
</dbReference>
<keyword evidence="1 8" id="KW-0004">4Fe-4S</keyword>
<comment type="caution">
    <text evidence="8">Lacks conserved residue(s) required for the propagation of feature annotation.</text>
</comment>
<evidence type="ECO:0000313" key="10">
    <source>
        <dbReference type="EMBL" id="MCC2211732.1"/>
    </source>
</evidence>
<dbReference type="GO" id="GO:0000287">
    <property type="term" value="F:magnesium ion binding"/>
    <property type="evidence" value="ECO:0007669"/>
    <property type="project" value="UniProtKB-UniRule"/>
</dbReference>
<evidence type="ECO:0000256" key="8">
    <source>
        <dbReference type="HAMAP-Rule" id="MF_00917"/>
    </source>
</evidence>
<proteinExistence type="inferred from homology"/>
<dbReference type="GO" id="GO:0016840">
    <property type="term" value="F:carbon-nitrogen lyase activity"/>
    <property type="evidence" value="ECO:0007669"/>
    <property type="project" value="UniProtKB-UniRule"/>
</dbReference>
<dbReference type="EMBL" id="JAJEQM010000024">
    <property type="protein sequence ID" value="MCC2211732.1"/>
    <property type="molecule type" value="Genomic_DNA"/>
</dbReference>
<comment type="similarity">
    <text evidence="8">Belongs to the radical SAM superfamily. 7-carboxy-7-deazaguanine synthase family.</text>
</comment>
<name>A0AAE3JAR1_9FIRM</name>
<feature type="binding site" evidence="8">
    <location>
        <position position="75"/>
    </location>
    <ligand>
        <name>S-adenosyl-L-methionine</name>
        <dbReference type="ChEBI" id="CHEBI:59789"/>
    </ligand>
</feature>
<feature type="binding site" evidence="8">
    <location>
        <position position="38"/>
    </location>
    <ligand>
        <name>Mg(2+)</name>
        <dbReference type="ChEBI" id="CHEBI:18420"/>
    </ligand>
</feature>
<organism evidence="10 11">
    <name type="scientific">Hominilimicola fabiformis</name>
    <dbReference type="NCBI Taxonomy" id="2885356"/>
    <lineage>
        <taxon>Bacteria</taxon>
        <taxon>Bacillati</taxon>
        <taxon>Bacillota</taxon>
        <taxon>Clostridia</taxon>
        <taxon>Eubacteriales</taxon>
        <taxon>Oscillospiraceae</taxon>
        <taxon>Hominilimicola</taxon>
    </lineage>
</organism>
<dbReference type="PIRSF" id="PIRSF000370">
    <property type="entry name" value="QueE"/>
    <property type="match status" value="1"/>
</dbReference>
<keyword evidence="11" id="KW-1185">Reference proteome</keyword>
<evidence type="ECO:0000256" key="1">
    <source>
        <dbReference type="ARBA" id="ARBA00022485"/>
    </source>
</evidence>
<dbReference type="PROSITE" id="PS51918">
    <property type="entry name" value="RADICAL_SAM"/>
    <property type="match status" value="1"/>
</dbReference>
<sequence>MKVIEIFDSIDGEGIRTGQCATFIRLAGCNLRCSYCDTVYSLFGEETPCEYTEMTVDEIISKVNMTYKRVTLTGGEPLVHTDSAELVSKLTEIGCDVNIETNGAVDIVDFLGKVPKSDNLFFTIDYKLPSSGMTDKMIWNNFINLRPCDVIKFVIGSDEDMNLTIDIVKKLKQVYTEMPHIYLGAVYGMYDAQKLVNIMLKEPVLCDATFQIQLHKVIWDPEERGV</sequence>
<dbReference type="AlphaFoldDB" id="A0AAE3JAR1"/>
<feature type="binding site" evidence="8">
    <location>
        <begin position="10"/>
        <end position="12"/>
    </location>
    <ligand>
        <name>substrate</name>
    </ligand>
</feature>
<feature type="binding site" evidence="8">
    <location>
        <position position="29"/>
    </location>
    <ligand>
        <name>[4Fe-4S] cluster</name>
        <dbReference type="ChEBI" id="CHEBI:49883"/>
        <note>4Fe-4S-S-AdoMet</note>
    </ligand>
</feature>
<dbReference type="InterPro" id="IPR013785">
    <property type="entry name" value="Aldolase_TIM"/>
</dbReference>
<keyword evidence="3 8" id="KW-0479">Metal-binding</keyword>
<evidence type="ECO:0000256" key="5">
    <source>
        <dbReference type="ARBA" id="ARBA00023004"/>
    </source>
</evidence>
<keyword evidence="5 8" id="KW-0408">Iron</keyword>
<feature type="binding site" evidence="8">
    <location>
        <position position="36"/>
    </location>
    <ligand>
        <name>[4Fe-4S] cluster</name>
        <dbReference type="ChEBI" id="CHEBI:49883"/>
        <note>4Fe-4S-S-AdoMet</note>
    </ligand>
</feature>
<dbReference type="Proteomes" id="UP001198242">
    <property type="component" value="Unassembled WGS sequence"/>
</dbReference>
<comment type="function">
    <text evidence="8">Catalyzes the complex heterocyclic radical-mediated conversion of 6-carboxy-5,6,7,8-tetrahydropterin (CPH4) to 7-carboxy-7-deazaguanine (CDG), a step common to the biosynthetic pathways of all 7-deazapurine-containing compounds.</text>
</comment>
<dbReference type="PANTHER" id="PTHR42836">
    <property type="entry name" value="7-CARBOXY-7-DEAZAGUANINE SYNTHASE"/>
    <property type="match status" value="1"/>
</dbReference>
<dbReference type="SFLD" id="SFLDS00029">
    <property type="entry name" value="Radical_SAM"/>
    <property type="match status" value="1"/>
</dbReference>